<name>A0AAV1JWY6_9NEOP</name>
<gene>
    <name evidence="1" type="ORF">LNINA_LOCUS12995</name>
</gene>
<accession>A0AAV1JWY6</accession>
<evidence type="ECO:0000313" key="1">
    <source>
        <dbReference type="EMBL" id="CAK1554048.1"/>
    </source>
</evidence>
<proteinExistence type="predicted"/>
<dbReference type="AlphaFoldDB" id="A0AAV1JWY6"/>
<comment type="caution">
    <text evidence="1">The sequence shown here is derived from an EMBL/GenBank/DDBJ whole genome shotgun (WGS) entry which is preliminary data.</text>
</comment>
<sequence>MSDRDRSSPSLTDTPLKTYIGRHDDDYPLINGNGEYQKLRASVLQPARRPLQLLVQRLWGTRSRVHVSSAVLPRTRFAALGPLEFDRPVPYPTPNFEKVVQRAGVGAVVPVSAVADRYPVTLRLRLEVFQTFFASTLFRVSK</sequence>
<dbReference type="Proteomes" id="UP001497472">
    <property type="component" value="Unassembled WGS sequence"/>
</dbReference>
<organism evidence="1 2">
    <name type="scientific">Leptosia nina</name>
    <dbReference type="NCBI Taxonomy" id="320188"/>
    <lineage>
        <taxon>Eukaryota</taxon>
        <taxon>Metazoa</taxon>
        <taxon>Ecdysozoa</taxon>
        <taxon>Arthropoda</taxon>
        <taxon>Hexapoda</taxon>
        <taxon>Insecta</taxon>
        <taxon>Pterygota</taxon>
        <taxon>Neoptera</taxon>
        <taxon>Endopterygota</taxon>
        <taxon>Lepidoptera</taxon>
        <taxon>Glossata</taxon>
        <taxon>Ditrysia</taxon>
        <taxon>Papilionoidea</taxon>
        <taxon>Pieridae</taxon>
        <taxon>Pierinae</taxon>
        <taxon>Leptosia</taxon>
    </lineage>
</organism>
<evidence type="ECO:0000313" key="2">
    <source>
        <dbReference type="Proteomes" id="UP001497472"/>
    </source>
</evidence>
<dbReference type="EMBL" id="CAVLEF010000265">
    <property type="protein sequence ID" value="CAK1554048.1"/>
    <property type="molecule type" value="Genomic_DNA"/>
</dbReference>
<evidence type="ECO:0008006" key="3">
    <source>
        <dbReference type="Google" id="ProtNLM"/>
    </source>
</evidence>
<protein>
    <recommendedName>
        <fullName evidence="3">LysR substrate-binding domain-containing protein</fullName>
    </recommendedName>
</protein>
<keyword evidence="2" id="KW-1185">Reference proteome</keyword>
<reference evidence="1 2" key="1">
    <citation type="submission" date="2023-11" db="EMBL/GenBank/DDBJ databases">
        <authorList>
            <person name="Okamura Y."/>
        </authorList>
    </citation>
    <scope>NUCLEOTIDE SEQUENCE [LARGE SCALE GENOMIC DNA]</scope>
</reference>